<keyword evidence="2" id="KW-0813">Transport</keyword>
<evidence type="ECO:0000256" key="1">
    <source>
        <dbReference type="ARBA" id="ARBA00006709"/>
    </source>
</evidence>
<dbReference type="InterPro" id="IPR002843">
    <property type="entry name" value="ATPase_V0-cplx_csu/dsu"/>
</dbReference>
<dbReference type="PANTHER" id="PTHR38682:SF1">
    <property type="entry name" value="V-TYPE ATP SYNTHASE SUBUNIT C"/>
    <property type="match status" value="1"/>
</dbReference>
<evidence type="ECO:0000256" key="2">
    <source>
        <dbReference type="ARBA" id="ARBA00022448"/>
    </source>
</evidence>
<protein>
    <recommendedName>
        <fullName evidence="6">ATP synthase, subunit C</fullName>
    </recommendedName>
</protein>
<dbReference type="GO" id="GO:0046961">
    <property type="term" value="F:proton-transporting ATPase activity, rotational mechanism"/>
    <property type="evidence" value="ECO:0007669"/>
    <property type="project" value="InterPro"/>
</dbReference>
<dbReference type="PANTHER" id="PTHR38682">
    <property type="entry name" value="V-TYPE ATP SYNTHASE SUBUNIT C"/>
    <property type="match status" value="1"/>
</dbReference>
<dbReference type="eggNOG" id="COG1527">
    <property type="taxonomic scope" value="Bacteria"/>
</dbReference>
<evidence type="ECO:0008006" key="6">
    <source>
        <dbReference type="Google" id="ProtNLM"/>
    </source>
</evidence>
<dbReference type="Proteomes" id="UP000005273">
    <property type="component" value="Unassembled WGS sequence"/>
</dbReference>
<dbReference type="OrthoDB" id="3324at2"/>
<dbReference type="Gene3D" id="1.20.1690.10">
    <property type="entry name" value="V-type ATP synthase subunit C domain"/>
    <property type="match status" value="2"/>
</dbReference>
<dbReference type="Pfam" id="PF01992">
    <property type="entry name" value="vATP-synt_AC39"/>
    <property type="match status" value="1"/>
</dbReference>
<reference evidence="5" key="1">
    <citation type="submission" date="2012-09" db="EMBL/GenBank/DDBJ databases">
        <authorList>
            <person name="Weinstock G."/>
            <person name="Sodergren E."/>
            <person name="Clifton S."/>
            <person name="Fulton L."/>
            <person name="Fulton B."/>
            <person name="Courtney L."/>
            <person name="Fronick C."/>
            <person name="Harrison M."/>
            <person name="Strong C."/>
            <person name="Farmer C."/>
            <person name="Delehaunty K."/>
            <person name="Markovic C."/>
            <person name="Hall O."/>
            <person name="Minx P."/>
            <person name="Tomlinson C."/>
            <person name="Mitreva M."/>
            <person name="Nelson J."/>
            <person name="Hou S."/>
            <person name="Wollam A."/>
            <person name="Pepin K.H."/>
            <person name="Johnson M."/>
            <person name="Bhonagiri V."/>
            <person name="Nash W.E."/>
            <person name="Suruliraj S."/>
            <person name="Warren W."/>
            <person name="Chinwalla A."/>
            <person name="Mardis E.R."/>
            <person name="Wilson R.K."/>
        </authorList>
    </citation>
    <scope>NUCLEOTIDE SEQUENCE [LARGE SCALE GENOMIC DNA]</scope>
    <source>
        <strain evidence="5">OS1</strain>
    </source>
</reference>
<keyword evidence="3" id="KW-0406">Ion transport</keyword>
<keyword evidence="5" id="KW-1185">Reference proteome</keyword>
<evidence type="ECO:0000256" key="3">
    <source>
        <dbReference type="ARBA" id="ARBA00023065"/>
    </source>
</evidence>
<dbReference type="InterPro" id="IPR044911">
    <property type="entry name" value="V-type_ATPase_csu/dsu_dom_3"/>
</dbReference>
<dbReference type="AlphaFoldDB" id="A0A0T5XCR6"/>
<dbReference type="RefSeq" id="WP_057940948.1">
    <property type="nucleotide sequence ID" value="NZ_ACJX03000001.1"/>
</dbReference>
<dbReference type="STRING" id="592015.HMPREF1705_03432"/>
<evidence type="ECO:0000313" key="4">
    <source>
        <dbReference type="EMBL" id="KRT36166.1"/>
    </source>
</evidence>
<dbReference type="InterPro" id="IPR050873">
    <property type="entry name" value="V-ATPase_V0D/AC39_subunit"/>
</dbReference>
<sequence length="345" mass="40009">MRGHSENYSYLCAALRARAARFYKWDELCALARGDFKALESEFLEGRYSESYRSQILSSLFSPLRKIELAIMFEITKRLRSAHLKAEGEPHELMSVVLSRGDLHNFRVILRRFASDRSGQSEEYLWHLYGNLSRDFFKNVWEADDISSARKWIYLYGDPYGMILDEAMVALQSTGNLVKAERVLLLNHLKYHQDVISKYQNKNGAIAKEFLGRLVDLWNLNLWIHERSGIQTKETRVGYLPGGAWIDDKVLSKAKVITEAVQGTPWRRAISKGAFMTFHEFQWHLQKEFWIWQVSLFRRDPLGFEVPFGYIAKALAEWSNLNMIAIGIAFGLHPDEIIGRLIPVK</sequence>
<dbReference type="EMBL" id="ACJX03000001">
    <property type="protein sequence ID" value="KRT36166.1"/>
    <property type="molecule type" value="Genomic_DNA"/>
</dbReference>
<dbReference type="InterPro" id="IPR035067">
    <property type="entry name" value="V-type_ATPase_csu/dsu"/>
</dbReference>
<accession>A0A0T5XCR6</accession>
<dbReference type="Gene3D" id="1.10.132.50">
    <property type="entry name" value="ATP synthase (C/AC39) subunit, domain 3"/>
    <property type="match status" value="1"/>
</dbReference>
<gene>
    <name evidence="4" type="ORF">HMPREF1705_03432</name>
</gene>
<dbReference type="SUPFAM" id="SSF103486">
    <property type="entry name" value="V-type ATP synthase subunit C"/>
    <property type="match status" value="1"/>
</dbReference>
<proteinExistence type="inferred from homology"/>
<comment type="caution">
    <text evidence="4">The sequence shown here is derived from an EMBL/GenBank/DDBJ whole genome shotgun (WGS) entry which is preliminary data.</text>
</comment>
<evidence type="ECO:0000313" key="5">
    <source>
        <dbReference type="Proteomes" id="UP000005273"/>
    </source>
</evidence>
<comment type="similarity">
    <text evidence="1">Belongs to the V-ATPase V0D/AC39 subunit family.</text>
</comment>
<dbReference type="InterPro" id="IPR036079">
    <property type="entry name" value="ATPase_csu/dsu_sf"/>
</dbReference>
<organism evidence="4 5">
    <name type="scientific">Acetomicrobium hydrogeniformans ATCC BAA-1850</name>
    <dbReference type="NCBI Taxonomy" id="592015"/>
    <lineage>
        <taxon>Bacteria</taxon>
        <taxon>Thermotogati</taxon>
        <taxon>Synergistota</taxon>
        <taxon>Synergistia</taxon>
        <taxon>Synergistales</taxon>
        <taxon>Acetomicrobiaceae</taxon>
        <taxon>Acetomicrobium</taxon>
    </lineage>
</organism>
<name>A0A0T5XCR6_9BACT</name>